<gene>
    <name evidence="17" type="ORF">NIES267_01740</name>
</gene>
<accession>A0A1Z4LHL3</accession>
<evidence type="ECO:0000256" key="7">
    <source>
        <dbReference type="ARBA" id="ARBA00022723"/>
    </source>
</evidence>
<dbReference type="GO" id="GO:0046872">
    <property type="term" value="F:metal ion binding"/>
    <property type="evidence" value="ECO:0007669"/>
    <property type="project" value="UniProtKB-KW"/>
</dbReference>
<name>A0A1Z4LHL3_9CYAN</name>
<feature type="binding site" evidence="15">
    <location>
        <position position="316"/>
    </location>
    <ligand>
        <name>Fe cation</name>
        <dbReference type="ChEBI" id="CHEBI:24875"/>
    </ligand>
</feature>
<dbReference type="Pfam" id="PF00903">
    <property type="entry name" value="Glyoxalase"/>
    <property type="match status" value="1"/>
</dbReference>
<keyword evidence="11" id="KW-0560">Oxidoreductase</keyword>
<dbReference type="PIRSF" id="PIRSF009283">
    <property type="entry name" value="HPP_dOase"/>
    <property type="match status" value="1"/>
</dbReference>
<feature type="binding site" evidence="15">
    <location>
        <position position="154"/>
    </location>
    <ligand>
        <name>Fe cation</name>
        <dbReference type="ChEBI" id="CHEBI:24875"/>
    </ligand>
</feature>
<keyword evidence="7 15" id="KW-0479">Metal-binding</keyword>
<evidence type="ECO:0000256" key="11">
    <source>
        <dbReference type="ARBA" id="ARBA00023002"/>
    </source>
</evidence>
<evidence type="ECO:0000313" key="17">
    <source>
        <dbReference type="EMBL" id="BAY80717.1"/>
    </source>
</evidence>
<dbReference type="InterPro" id="IPR029068">
    <property type="entry name" value="Glyas_Bleomycin-R_OHBP_Dase"/>
</dbReference>
<feature type="binding site" evidence="15">
    <location>
        <position position="232"/>
    </location>
    <ligand>
        <name>Fe cation</name>
        <dbReference type="ChEBI" id="CHEBI:24875"/>
    </ligand>
</feature>
<evidence type="ECO:0000256" key="2">
    <source>
        <dbReference type="ARBA" id="ARBA00004406"/>
    </source>
</evidence>
<dbReference type="GO" id="GO:0042802">
    <property type="term" value="F:identical protein binding"/>
    <property type="evidence" value="ECO:0007669"/>
    <property type="project" value="UniProtKB-ARBA"/>
</dbReference>
<comment type="subunit">
    <text evidence="5">Homodimer.</text>
</comment>
<dbReference type="GO" id="GO:0003868">
    <property type="term" value="F:4-hydroxyphenylpyruvate dioxygenase activity"/>
    <property type="evidence" value="ECO:0007669"/>
    <property type="project" value="InterPro"/>
</dbReference>
<dbReference type="Gene3D" id="3.10.180.10">
    <property type="entry name" value="2,3-Dihydroxybiphenyl 1,2-Dioxygenase, domain 1"/>
    <property type="match status" value="2"/>
</dbReference>
<evidence type="ECO:0000259" key="16">
    <source>
        <dbReference type="PROSITE" id="PS51819"/>
    </source>
</evidence>
<dbReference type="PANTHER" id="PTHR11959:SF1">
    <property type="entry name" value="4-HYDROXYPHENYLPYRUVATE DIOXYGENASE"/>
    <property type="match status" value="1"/>
</dbReference>
<evidence type="ECO:0000256" key="1">
    <source>
        <dbReference type="ARBA" id="ARBA00004395"/>
    </source>
</evidence>
<reference evidence="17 18" key="1">
    <citation type="submission" date="2017-06" db="EMBL/GenBank/DDBJ databases">
        <title>Genome sequencing of cyanobaciteial culture collection at National Institute for Environmental Studies (NIES).</title>
        <authorList>
            <person name="Hirose Y."/>
            <person name="Shimura Y."/>
            <person name="Fujisawa T."/>
            <person name="Nakamura Y."/>
            <person name="Kawachi M."/>
        </authorList>
    </citation>
    <scope>NUCLEOTIDE SEQUENCE [LARGE SCALE GENOMIC DNA]</scope>
    <source>
        <strain evidence="17 18">NIES-267</strain>
    </source>
</reference>
<dbReference type="CDD" id="cd08342">
    <property type="entry name" value="HPPD_N_like"/>
    <property type="match status" value="1"/>
</dbReference>
<feature type="domain" description="VOC" evidence="16">
    <location>
        <begin position="151"/>
        <end position="305"/>
    </location>
</feature>
<keyword evidence="6" id="KW-0963">Cytoplasm</keyword>
<sequence>MRIAYVHFYVEDAKIWCDWFVNYLGFHRLEDDALTCSFTPKRDTTTSHTSTEVVKSGLVCFVLSSPKSSISPVAKYLQKHPPGVVDVAFEVENLSAIIALADAHGAKIMQSTAQSQNAKIIAWGGLKHTLLEKPLTKNAVKNYSSASSIQAIDHIVLNVPVGYLKTAVAWYQNVLGFQPQQTFNIQTEYSALHSQVMVSSDGSIQLPINEPATSNSQIQEFLNANRGAGIQHIALQTSNIIRSIDKFRTRGMSFLPISQSYYSQLQQRANLPFKSNELENIAKLEILVDWKENFPNALLLQIFTQPIFSEPTFFFEFIERRECAKGFGEGNFRALFEAMELEQIKRGSLQLKS</sequence>
<proteinExistence type="inferred from homology"/>
<evidence type="ECO:0000256" key="5">
    <source>
        <dbReference type="ARBA" id="ARBA00011738"/>
    </source>
</evidence>
<dbReference type="Proteomes" id="UP000218418">
    <property type="component" value="Chromosome"/>
</dbReference>
<keyword evidence="17" id="KW-0670">Pyruvate</keyword>
<comment type="cofactor">
    <cofactor evidence="15">
        <name>Fe cation</name>
        <dbReference type="ChEBI" id="CHEBI:24875"/>
    </cofactor>
    <text evidence="15">Binds 1 Fe cation per subunit.</text>
</comment>
<dbReference type="PROSITE" id="PS51819">
    <property type="entry name" value="VOC"/>
    <property type="match status" value="2"/>
</dbReference>
<keyword evidence="18" id="KW-1185">Reference proteome</keyword>
<dbReference type="FunFam" id="3.10.180.10:FF:000022">
    <property type="entry name" value="4-hydroxyphenylpyruvate dioxygenase"/>
    <property type="match status" value="1"/>
</dbReference>
<evidence type="ECO:0000313" key="18">
    <source>
        <dbReference type="Proteomes" id="UP000218418"/>
    </source>
</evidence>
<keyword evidence="9" id="KW-0256">Endoplasmic reticulum</keyword>
<evidence type="ECO:0000256" key="3">
    <source>
        <dbReference type="ARBA" id="ARBA00004496"/>
    </source>
</evidence>
<keyword evidence="12 15" id="KW-0408">Iron</keyword>
<evidence type="ECO:0000256" key="15">
    <source>
        <dbReference type="PIRSR" id="PIRSR009283-1"/>
    </source>
</evidence>
<comment type="subcellular location">
    <subcellularLocation>
        <location evidence="3">Cytoplasm</location>
    </subcellularLocation>
    <subcellularLocation>
        <location evidence="2">Endoplasmic reticulum membrane</location>
        <topology evidence="2">Peripheral membrane protein</topology>
    </subcellularLocation>
    <subcellularLocation>
        <location evidence="1">Golgi apparatus membrane</location>
        <topology evidence="1">Peripheral membrane protein</topology>
    </subcellularLocation>
</comment>
<dbReference type="NCBIfam" id="TIGR01263">
    <property type="entry name" value="4HPPD"/>
    <property type="match status" value="1"/>
</dbReference>
<protein>
    <submittedName>
        <fullName evidence="17">4-hydroxyphenylpyruvate dioxygenase</fullName>
    </submittedName>
</protein>
<dbReference type="OrthoDB" id="9780241at2"/>
<dbReference type="InterPro" id="IPR041735">
    <property type="entry name" value="4OHPhenylPyrv_dOase_C"/>
</dbReference>
<evidence type="ECO:0000256" key="14">
    <source>
        <dbReference type="ARBA" id="ARBA00023136"/>
    </source>
</evidence>
<evidence type="ECO:0000256" key="6">
    <source>
        <dbReference type="ARBA" id="ARBA00022490"/>
    </source>
</evidence>
<dbReference type="InterPro" id="IPR037523">
    <property type="entry name" value="VOC_core"/>
</dbReference>
<evidence type="ECO:0000256" key="9">
    <source>
        <dbReference type="ARBA" id="ARBA00022824"/>
    </source>
</evidence>
<dbReference type="InterPro" id="IPR041736">
    <property type="entry name" value="4OHPhenylPyrv_dOase_N"/>
</dbReference>
<dbReference type="SUPFAM" id="SSF54593">
    <property type="entry name" value="Glyoxalase/Bleomycin resistance protein/Dihydroxybiphenyl dioxygenase"/>
    <property type="match status" value="1"/>
</dbReference>
<keyword evidence="14" id="KW-0472">Membrane</keyword>
<comment type="similarity">
    <text evidence="4">Belongs to the 4HPPD family.</text>
</comment>
<dbReference type="PANTHER" id="PTHR11959">
    <property type="entry name" value="4-HYDROXYPHENYLPYRUVATE DIOXYGENASE"/>
    <property type="match status" value="1"/>
</dbReference>
<keyword evidence="13" id="KW-0333">Golgi apparatus</keyword>
<dbReference type="InterPro" id="IPR005956">
    <property type="entry name" value="4OHPhenylPyrv_dOase"/>
</dbReference>
<keyword evidence="8" id="KW-0677">Repeat</keyword>
<keyword evidence="10 17" id="KW-0223">Dioxygenase</keyword>
<dbReference type="CDD" id="cd07250">
    <property type="entry name" value="HPPD_C_like"/>
    <property type="match status" value="1"/>
</dbReference>
<evidence type="ECO:0000256" key="12">
    <source>
        <dbReference type="ARBA" id="ARBA00023004"/>
    </source>
</evidence>
<dbReference type="GO" id="GO:0005737">
    <property type="term" value="C:cytoplasm"/>
    <property type="evidence" value="ECO:0007669"/>
    <property type="project" value="UniProtKB-SubCell"/>
</dbReference>
<dbReference type="InterPro" id="IPR004360">
    <property type="entry name" value="Glyas_Fos-R_dOase_dom"/>
</dbReference>
<dbReference type="GO" id="GO:0006572">
    <property type="term" value="P:L-tyrosine catabolic process"/>
    <property type="evidence" value="ECO:0007669"/>
    <property type="project" value="TreeGrafter"/>
</dbReference>
<dbReference type="AlphaFoldDB" id="A0A1Z4LHL3"/>
<evidence type="ECO:0000256" key="10">
    <source>
        <dbReference type="ARBA" id="ARBA00022964"/>
    </source>
</evidence>
<dbReference type="EMBL" id="AP018227">
    <property type="protein sequence ID" value="BAY80717.1"/>
    <property type="molecule type" value="Genomic_DNA"/>
</dbReference>
<evidence type="ECO:0000256" key="8">
    <source>
        <dbReference type="ARBA" id="ARBA00022737"/>
    </source>
</evidence>
<evidence type="ECO:0000256" key="4">
    <source>
        <dbReference type="ARBA" id="ARBA00005877"/>
    </source>
</evidence>
<feature type="domain" description="VOC" evidence="16">
    <location>
        <begin position="2"/>
        <end position="136"/>
    </location>
</feature>
<organism evidence="17 18">
    <name type="scientific">Calothrix parasitica NIES-267</name>
    <dbReference type="NCBI Taxonomy" id="1973488"/>
    <lineage>
        <taxon>Bacteria</taxon>
        <taxon>Bacillati</taxon>
        <taxon>Cyanobacteriota</taxon>
        <taxon>Cyanophyceae</taxon>
        <taxon>Nostocales</taxon>
        <taxon>Calotrichaceae</taxon>
        <taxon>Calothrix</taxon>
    </lineage>
</organism>
<evidence type="ECO:0000256" key="13">
    <source>
        <dbReference type="ARBA" id="ARBA00023034"/>
    </source>
</evidence>